<protein>
    <recommendedName>
        <fullName evidence="9">TIGR00374 family protein</fullName>
    </recommendedName>
</protein>
<proteinExistence type="predicted"/>
<keyword evidence="4 6" id="KW-1133">Transmembrane helix</keyword>
<feature type="transmembrane region" description="Helical" evidence="6">
    <location>
        <begin position="241"/>
        <end position="262"/>
    </location>
</feature>
<evidence type="ECO:0000256" key="2">
    <source>
        <dbReference type="ARBA" id="ARBA00022475"/>
    </source>
</evidence>
<feature type="transmembrane region" description="Helical" evidence="6">
    <location>
        <begin position="118"/>
        <end position="138"/>
    </location>
</feature>
<dbReference type="EMBL" id="MFTC01000036">
    <property type="protein sequence ID" value="OGI51616.1"/>
    <property type="molecule type" value="Genomic_DNA"/>
</dbReference>
<dbReference type="PANTHER" id="PTHR40277">
    <property type="entry name" value="BLL5419 PROTEIN"/>
    <property type="match status" value="1"/>
</dbReference>
<feature type="transmembrane region" description="Helical" evidence="6">
    <location>
        <begin position="41"/>
        <end position="61"/>
    </location>
</feature>
<dbReference type="Pfam" id="PF03706">
    <property type="entry name" value="LPG_synthase_TM"/>
    <property type="match status" value="1"/>
</dbReference>
<evidence type="ECO:0000313" key="7">
    <source>
        <dbReference type="EMBL" id="OGI51616.1"/>
    </source>
</evidence>
<evidence type="ECO:0000256" key="6">
    <source>
        <dbReference type="SAM" id="Phobius"/>
    </source>
</evidence>
<dbReference type="Proteomes" id="UP000179037">
    <property type="component" value="Unassembled WGS sequence"/>
</dbReference>
<reference evidence="7 8" key="1">
    <citation type="journal article" date="2016" name="Nat. Commun.">
        <title>Thousands of microbial genomes shed light on interconnected biogeochemical processes in an aquifer system.</title>
        <authorList>
            <person name="Anantharaman K."/>
            <person name="Brown C.T."/>
            <person name="Hug L.A."/>
            <person name="Sharon I."/>
            <person name="Castelle C.J."/>
            <person name="Probst A.J."/>
            <person name="Thomas B.C."/>
            <person name="Singh A."/>
            <person name="Wilkins M.J."/>
            <person name="Karaoz U."/>
            <person name="Brodie E.L."/>
            <person name="Williams K.H."/>
            <person name="Hubbard S.S."/>
            <person name="Banfield J.F."/>
        </authorList>
    </citation>
    <scope>NUCLEOTIDE SEQUENCE [LARGE SCALE GENOMIC DNA]</scope>
</reference>
<evidence type="ECO:0008006" key="9">
    <source>
        <dbReference type="Google" id="ProtNLM"/>
    </source>
</evidence>
<dbReference type="PANTHER" id="PTHR40277:SF1">
    <property type="entry name" value="BLL5419 PROTEIN"/>
    <property type="match status" value="1"/>
</dbReference>
<dbReference type="InterPro" id="IPR022791">
    <property type="entry name" value="L-PG_synthase/AglD"/>
</dbReference>
<keyword evidence="2" id="KW-1003">Cell membrane</keyword>
<organism evidence="7 8">
    <name type="scientific">Candidatus Muproteobacteria bacterium RIFCSPLOWO2_01_FULL_60_18</name>
    <dbReference type="NCBI Taxonomy" id="1817768"/>
    <lineage>
        <taxon>Bacteria</taxon>
        <taxon>Pseudomonadati</taxon>
        <taxon>Pseudomonadota</taxon>
        <taxon>Candidatus Muproteobacteria</taxon>
    </lineage>
</organism>
<dbReference type="AlphaFoldDB" id="A0A1F6U2N0"/>
<evidence type="ECO:0000256" key="3">
    <source>
        <dbReference type="ARBA" id="ARBA00022692"/>
    </source>
</evidence>
<comment type="subcellular location">
    <subcellularLocation>
        <location evidence="1">Cell membrane</location>
        <topology evidence="1">Multi-pass membrane protein</topology>
    </subcellularLocation>
</comment>
<keyword evidence="3 6" id="KW-0812">Transmembrane</keyword>
<keyword evidence="5 6" id="KW-0472">Membrane</keyword>
<gene>
    <name evidence="7" type="ORF">A3A87_09970</name>
</gene>
<evidence type="ECO:0000256" key="1">
    <source>
        <dbReference type="ARBA" id="ARBA00004651"/>
    </source>
</evidence>
<dbReference type="GO" id="GO:0005886">
    <property type="term" value="C:plasma membrane"/>
    <property type="evidence" value="ECO:0007669"/>
    <property type="project" value="UniProtKB-SubCell"/>
</dbReference>
<feature type="transmembrane region" description="Helical" evidence="6">
    <location>
        <begin position="269"/>
        <end position="295"/>
    </location>
</feature>
<evidence type="ECO:0000256" key="5">
    <source>
        <dbReference type="ARBA" id="ARBA00023136"/>
    </source>
</evidence>
<feature type="transmembrane region" description="Helical" evidence="6">
    <location>
        <begin position="150"/>
        <end position="167"/>
    </location>
</feature>
<dbReference type="STRING" id="1817768.A3A87_09970"/>
<feature type="transmembrane region" description="Helical" evidence="6">
    <location>
        <begin position="208"/>
        <end position="229"/>
    </location>
</feature>
<evidence type="ECO:0000313" key="8">
    <source>
        <dbReference type="Proteomes" id="UP000179037"/>
    </source>
</evidence>
<evidence type="ECO:0000256" key="4">
    <source>
        <dbReference type="ARBA" id="ARBA00022989"/>
    </source>
</evidence>
<comment type="caution">
    <text evidence="7">The sequence shown here is derived from an EMBL/GenBank/DDBJ whole genome shotgun (WGS) entry which is preliminary data.</text>
</comment>
<accession>A0A1F6U2N0</accession>
<name>A0A1F6U2N0_9PROT</name>
<dbReference type="NCBIfam" id="TIGR00374">
    <property type="entry name" value="flippase-like domain"/>
    <property type="match status" value="1"/>
</dbReference>
<sequence>MKIALLILKLTITASLCAWLYTRVDFQALQEGLVRLGAWPMLLGVVLHVLVVFLSASRWWLLLMHAHVAMPFFKVFPSYYLGVFSNNFLPTGFGGDTVRILHMRALGISMKSLVSASVVDRTVGFATIFIVGMFGVLATEELPIPDHTKMTLLGFFVGGMLVAAWLLSKRGGQLIGALEKKYRHTRVRGWLLDVLRTCYSYRAEKKRILLAMAISAGGYALVILTYHLLGSGLGLDVSITTYIVTIPAVFIAASLPISIGGLGIREGTLVGMLVAAGADLHLAITLSLLYLIVFWCSTLPGALVPLLSRTSKIAPS</sequence>